<comment type="caution">
    <text evidence="2">The sequence shown here is derived from an EMBL/GenBank/DDBJ whole genome shotgun (WGS) entry which is preliminary data.</text>
</comment>
<accession>A0A0N8HZB3</accession>
<protein>
    <submittedName>
        <fullName evidence="2">Putative transcriptional regulator</fullName>
    </submittedName>
</protein>
<evidence type="ECO:0000313" key="3">
    <source>
        <dbReference type="Proteomes" id="UP000050535"/>
    </source>
</evidence>
<feature type="domain" description="HTH arsR-type" evidence="1">
    <location>
        <begin position="9"/>
        <end position="89"/>
    </location>
</feature>
<dbReference type="GO" id="GO:0003700">
    <property type="term" value="F:DNA-binding transcription factor activity"/>
    <property type="evidence" value="ECO:0007669"/>
    <property type="project" value="InterPro"/>
</dbReference>
<dbReference type="InterPro" id="IPR011991">
    <property type="entry name" value="ArsR-like_HTH"/>
</dbReference>
<dbReference type="EMBL" id="LGUC01000002">
    <property type="protein sequence ID" value="KPN29027.1"/>
    <property type="molecule type" value="Genomic_DNA"/>
</dbReference>
<dbReference type="InterPro" id="IPR036390">
    <property type="entry name" value="WH_DNA-bd_sf"/>
</dbReference>
<evidence type="ECO:0000259" key="1">
    <source>
        <dbReference type="SMART" id="SM00418"/>
    </source>
</evidence>
<gene>
    <name evidence="2" type="ORF">SY89_03261</name>
</gene>
<name>A0A0N8HZB3_9EURY</name>
<dbReference type="OrthoDB" id="312155at2157"/>
<reference evidence="3" key="1">
    <citation type="submission" date="2013-11" db="EMBL/GenBank/DDBJ databases">
        <authorList>
            <person name="Hoang H.T."/>
            <person name="Killian M.L."/>
            <person name="Madson D.M."/>
            <person name="Arruda P.H.E."/>
            <person name="Sun D."/>
            <person name="Schwartz K.J."/>
            <person name="Yoon K."/>
        </authorList>
    </citation>
    <scope>NUCLEOTIDE SEQUENCE [LARGE SCALE GENOMIC DNA]</scope>
    <source>
        <strain evidence="3">CDK2</strain>
    </source>
</reference>
<dbReference type="Pfam" id="PF12840">
    <property type="entry name" value="HTH_20"/>
    <property type="match status" value="1"/>
</dbReference>
<dbReference type="SUPFAM" id="SSF46785">
    <property type="entry name" value="Winged helix' DNA-binding domain"/>
    <property type="match status" value="1"/>
</dbReference>
<dbReference type="Gene3D" id="1.10.10.10">
    <property type="entry name" value="Winged helix-like DNA-binding domain superfamily/Winged helix DNA-binding domain"/>
    <property type="match status" value="1"/>
</dbReference>
<evidence type="ECO:0000313" key="2">
    <source>
        <dbReference type="EMBL" id="KPN29027.1"/>
    </source>
</evidence>
<dbReference type="Proteomes" id="UP000050535">
    <property type="component" value="Unassembled WGS sequence"/>
</dbReference>
<keyword evidence="3" id="KW-1185">Reference proteome</keyword>
<organism evidence="2 3">
    <name type="scientific">Halolamina pelagica</name>
    <dbReference type="NCBI Taxonomy" id="699431"/>
    <lineage>
        <taxon>Archaea</taxon>
        <taxon>Methanobacteriati</taxon>
        <taxon>Methanobacteriota</taxon>
        <taxon>Stenosarchaea group</taxon>
        <taxon>Halobacteria</taxon>
        <taxon>Halobacteriales</taxon>
        <taxon>Haloferacaceae</taxon>
    </lineage>
</organism>
<proteinExistence type="predicted"/>
<dbReference type="CDD" id="cd00090">
    <property type="entry name" value="HTH_ARSR"/>
    <property type="match status" value="1"/>
</dbReference>
<sequence>MDRDRLEENLLDTLGDGRARQILAEIVRRPASVSELTERLNLSRATIYRRVEKLHKHGLVEERTLVADGGNHYSEYRSDFGGTIVSLEDDGYEVRVVQDSDVLEQR</sequence>
<dbReference type="InterPro" id="IPR001845">
    <property type="entry name" value="HTH_ArsR_DNA-bd_dom"/>
</dbReference>
<dbReference type="AlphaFoldDB" id="A0A0N8HZB3"/>
<dbReference type="STRING" id="699431.SY89_03261"/>
<dbReference type="SMART" id="SM00418">
    <property type="entry name" value="HTH_ARSR"/>
    <property type="match status" value="1"/>
</dbReference>
<dbReference type="InterPro" id="IPR036388">
    <property type="entry name" value="WH-like_DNA-bd_sf"/>
</dbReference>
<dbReference type="RefSeq" id="WP_054584831.1">
    <property type="nucleotide sequence ID" value="NZ_LGUC01000002.1"/>
</dbReference>